<name>A0A834TFB1_9FABA</name>
<sequence length="56" mass="6446">MGIYQIHKLRRYTSREILGNVIQSTYQLFVLVLSPLSCTLDFFLQVIGVLICSLKL</sequence>
<organism evidence="2 3">
    <name type="scientific">Senna tora</name>
    <dbReference type="NCBI Taxonomy" id="362788"/>
    <lineage>
        <taxon>Eukaryota</taxon>
        <taxon>Viridiplantae</taxon>
        <taxon>Streptophyta</taxon>
        <taxon>Embryophyta</taxon>
        <taxon>Tracheophyta</taxon>
        <taxon>Spermatophyta</taxon>
        <taxon>Magnoliopsida</taxon>
        <taxon>eudicotyledons</taxon>
        <taxon>Gunneridae</taxon>
        <taxon>Pentapetalae</taxon>
        <taxon>rosids</taxon>
        <taxon>fabids</taxon>
        <taxon>Fabales</taxon>
        <taxon>Fabaceae</taxon>
        <taxon>Caesalpinioideae</taxon>
        <taxon>Cassia clade</taxon>
        <taxon>Senna</taxon>
    </lineage>
</organism>
<evidence type="ECO:0000256" key="1">
    <source>
        <dbReference type="SAM" id="Phobius"/>
    </source>
</evidence>
<keyword evidence="3" id="KW-1185">Reference proteome</keyword>
<protein>
    <submittedName>
        <fullName evidence="2">Uncharacterized protein</fullName>
    </submittedName>
</protein>
<feature type="transmembrane region" description="Helical" evidence="1">
    <location>
        <begin position="28"/>
        <end position="54"/>
    </location>
</feature>
<accession>A0A834TFB1</accession>
<gene>
    <name evidence="2" type="ORF">G2W53_026210</name>
</gene>
<comment type="caution">
    <text evidence="2">The sequence shown here is derived from an EMBL/GenBank/DDBJ whole genome shotgun (WGS) entry which is preliminary data.</text>
</comment>
<reference evidence="2" key="1">
    <citation type="submission" date="2020-09" db="EMBL/GenBank/DDBJ databases">
        <title>Genome-Enabled Discovery of Anthraquinone Biosynthesis in Senna tora.</title>
        <authorList>
            <person name="Kang S.-H."/>
            <person name="Pandey R.P."/>
            <person name="Lee C.-M."/>
            <person name="Sim J.-S."/>
            <person name="Jeong J.-T."/>
            <person name="Choi B.-S."/>
            <person name="Jung M."/>
            <person name="Ginzburg D."/>
            <person name="Zhao K."/>
            <person name="Won S.Y."/>
            <person name="Oh T.-J."/>
            <person name="Yu Y."/>
            <person name="Kim N.-H."/>
            <person name="Lee O.R."/>
            <person name="Lee T.-H."/>
            <person name="Bashyal P."/>
            <person name="Kim T.-S."/>
            <person name="Lee W.-H."/>
            <person name="Kawkins C."/>
            <person name="Kim C.-K."/>
            <person name="Kim J.S."/>
            <person name="Ahn B.O."/>
            <person name="Rhee S.Y."/>
            <person name="Sohng J.K."/>
        </authorList>
    </citation>
    <scope>NUCLEOTIDE SEQUENCE</scope>
    <source>
        <tissue evidence="2">Leaf</tissue>
    </source>
</reference>
<keyword evidence="1" id="KW-1133">Transmembrane helix</keyword>
<dbReference type="EMBL" id="JAAIUW010000008">
    <property type="protein sequence ID" value="KAF7820755.1"/>
    <property type="molecule type" value="Genomic_DNA"/>
</dbReference>
<keyword evidence="1" id="KW-0812">Transmembrane</keyword>
<evidence type="ECO:0000313" key="2">
    <source>
        <dbReference type="EMBL" id="KAF7820755.1"/>
    </source>
</evidence>
<dbReference type="Proteomes" id="UP000634136">
    <property type="component" value="Unassembled WGS sequence"/>
</dbReference>
<proteinExistence type="predicted"/>
<evidence type="ECO:0000313" key="3">
    <source>
        <dbReference type="Proteomes" id="UP000634136"/>
    </source>
</evidence>
<keyword evidence="1" id="KW-0472">Membrane</keyword>
<dbReference type="AlphaFoldDB" id="A0A834TFB1"/>